<dbReference type="PANTHER" id="PTHR43386">
    <property type="entry name" value="OLIGOPEPTIDE TRANSPORT SYSTEM PERMEASE PROTEIN APPC"/>
    <property type="match status" value="1"/>
</dbReference>
<evidence type="ECO:0000313" key="10">
    <source>
        <dbReference type="Proteomes" id="UP000674938"/>
    </source>
</evidence>
<dbReference type="PANTHER" id="PTHR43386:SF1">
    <property type="entry name" value="D,D-DIPEPTIDE TRANSPORT SYSTEM PERMEASE PROTEIN DDPC-RELATED"/>
    <property type="match status" value="1"/>
</dbReference>
<name>A0A940P859_9ENTE</name>
<evidence type="ECO:0000313" key="9">
    <source>
        <dbReference type="EMBL" id="MBP1043459.1"/>
    </source>
</evidence>
<dbReference type="EMBL" id="JAEEGA010000016">
    <property type="protein sequence ID" value="MBP1043459.1"/>
    <property type="molecule type" value="Genomic_DNA"/>
</dbReference>
<sequence>MSEEVNNAVVTESIPPMGIRMIMREFKKDKLAMFSLALLLIILVSVFIGSFVIDQDTVMRVSIFDKYAEPGTVNSDTGKTFILGADEGGRDVFGQLFIGARNSIMIGFAITIITSIIGVGLGIISGYYGGIIDNILMRIVDFVMILPIQMIIIVFVTIIPKYNAWSFIWIMSAFYWVGKARLFRSKTLSEGRRDYVSASKTMGTSDLKIMFREIMPNLSSLIITNLTMNFAANIGIETTLTFLGFGLPSNVPSLGTLIAYASSGDVLSNKTWIWLPASILILVMMLSINYVGQALKRSADARQRLG</sequence>
<evidence type="ECO:0000259" key="8">
    <source>
        <dbReference type="PROSITE" id="PS50928"/>
    </source>
</evidence>
<evidence type="ECO:0000256" key="2">
    <source>
        <dbReference type="ARBA" id="ARBA00022448"/>
    </source>
</evidence>
<dbReference type="GO" id="GO:0005886">
    <property type="term" value="C:plasma membrane"/>
    <property type="evidence" value="ECO:0007669"/>
    <property type="project" value="UniProtKB-SubCell"/>
</dbReference>
<keyword evidence="10" id="KW-1185">Reference proteome</keyword>
<comment type="subcellular location">
    <subcellularLocation>
        <location evidence="1 7">Cell membrane</location>
        <topology evidence="1 7">Multi-pass membrane protein</topology>
    </subcellularLocation>
</comment>
<dbReference type="RefSeq" id="WP_209531272.1">
    <property type="nucleotide sequence ID" value="NZ_JAEEGA010000016.1"/>
</dbReference>
<feature type="transmembrane region" description="Helical" evidence="7">
    <location>
        <begin position="272"/>
        <end position="292"/>
    </location>
</feature>
<protein>
    <submittedName>
        <fullName evidence="9">ABC transporter permease</fullName>
    </submittedName>
</protein>
<feature type="transmembrane region" description="Helical" evidence="7">
    <location>
        <begin position="31"/>
        <end position="53"/>
    </location>
</feature>
<dbReference type="CDD" id="cd06261">
    <property type="entry name" value="TM_PBP2"/>
    <property type="match status" value="1"/>
</dbReference>
<dbReference type="InterPro" id="IPR000515">
    <property type="entry name" value="MetI-like"/>
</dbReference>
<gene>
    <name evidence="9" type="ORF">I6N95_20760</name>
</gene>
<keyword evidence="5 7" id="KW-1133">Transmembrane helix</keyword>
<accession>A0A940P859</accession>
<dbReference type="Pfam" id="PF12911">
    <property type="entry name" value="OppC_N"/>
    <property type="match status" value="1"/>
</dbReference>
<keyword evidence="4 7" id="KW-0812">Transmembrane</keyword>
<dbReference type="InterPro" id="IPR025966">
    <property type="entry name" value="OppC_N"/>
</dbReference>
<feature type="transmembrane region" description="Helical" evidence="7">
    <location>
        <begin position="165"/>
        <end position="183"/>
    </location>
</feature>
<feature type="transmembrane region" description="Helical" evidence="7">
    <location>
        <begin position="139"/>
        <end position="159"/>
    </location>
</feature>
<evidence type="ECO:0000256" key="7">
    <source>
        <dbReference type="RuleBase" id="RU363032"/>
    </source>
</evidence>
<comment type="caution">
    <text evidence="9">The sequence shown here is derived from an EMBL/GenBank/DDBJ whole genome shotgun (WGS) entry which is preliminary data.</text>
</comment>
<organism evidence="9 10">
    <name type="scientific">Vagococcus allomyrinae</name>
    <dbReference type="NCBI Taxonomy" id="2794353"/>
    <lineage>
        <taxon>Bacteria</taxon>
        <taxon>Bacillati</taxon>
        <taxon>Bacillota</taxon>
        <taxon>Bacilli</taxon>
        <taxon>Lactobacillales</taxon>
        <taxon>Enterococcaceae</taxon>
        <taxon>Vagococcus</taxon>
    </lineage>
</organism>
<feature type="domain" description="ABC transmembrane type-1" evidence="8">
    <location>
        <begin position="100"/>
        <end position="292"/>
    </location>
</feature>
<dbReference type="AlphaFoldDB" id="A0A940P859"/>
<dbReference type="Proteomes" id="UP000674938">
    <property type="component" value="Unassembled WGS sequence"/>
</dbReference>
<reference evidence="9" key="1">
    <citation type="submission" date="2020-12" db="EMBL/GenBank/DDBJ databases">
        <title>Vagococcus allomyrinae sp. nov. and Enterococcus lavae sp. nov., isolated from the larvae of Allomyrina dichotoma.</title>
        <authorList>
            <person name="Lee S.D."/>
        </authorList>
    </citation>
    <scope>NUCLEOTIDE SEQUENCE</scope>
    <source>
        <strain evidence="9">BWB3-3</strain>
    </source>
</reference>
<keyword evidence="3" id="KW-1003">Cell membrane</keyword>
<evidence type="ECO:0000256" key="4">
    <source>
        <dbReference type="ARBA" id="ARBA00022692"/>
    </source>
</evidence>
<proteinExistence type="inferred from homology"/>
<dbReference type="Pfam" id="PF00528">
    <property type="entry name" value="BPD_transp_1"/>
    <property type="match status" value="1"/>
</dbReference>
<comment type="similarity">
    <text evidence="7">Belongs to the binding-protein-dependent transport system permease family.</text>
</comment>
<dbReference type="InterPro" id="IPR035906">
    <property type="entry name" value="MetI-like_sf"/>
</dbReference>
<keyword evidence="6 7" id="KW-0472">Membrane</keyword>
<evidence type="ECO:0000256" key="1">
    <source>
        <dbReference type="ARBA" id="ARBA00004651"/>
    </source>
</evidence>
<dbReference type="InterPro" id="IPR050366">
    <property type="entry name" value="BP-dependent_transpt_permease"/>
</dbReference>
<dbReference type="SUPFAM" id="SSF161098">
    <property type="entry name" value="MetI-like"/>
    <property type="match status" value="1"/>
</dbReference>
<dbReference type="GO" id="GO:0055085">
    <property type="term" value="P:transmembrane transport"/>
    <property type="evidence" value="ECO:0007669"/>
    <property type="project" value="InterPro"/>
</dbReference>
<keyword evidence="2 7" id="KW-0813">Transport</keyword>
<evidence type="ECO:0000256" key="6">
    <source>
        <dbReference type="ARBA" id="ARBA00023136"/>
    </source>
</evidence>
<evidence type="ECO:0000256" key="5">
    <source>
        <dbReference type="ARBA" id="ARBA00022989"/>
    </source>
</evidence>
<dbReference type="PROSITE" id="PS50928">
    <property type="entry name" value="ABC_TM1"/>
    <property type="match status" value="1"/>
</dbReference>
<evidence type="ECO:0000256" key="3">
    <source>
        <dbReference type="ARBA" id="ARBA00022475"/>
    </source>
</evidence>
<dbReference type="Gene3D" id="1.10.3720.10">
    <property type="entry name" value="MetI-like"/>
    <property type="match status" value="1"/>
</dbReference>
<feature type="transmembrane region" description="Helical" evidence="7">
    <location>
        <begin position="104"/>
        <end position="127"/>
    </location>
</feature>